<evidence type="ECO:0000313" key="1">
    <source>
        <dbReference type="EMBL" id="KAK0706929.1"/>
    </source>
</evidence>
<keyword evidence="2" id="KW-1185">Reference proteome</keyword>
<dbReference type="EMBL" id="JAUIRO010000007">
    <property type="protein sequence ID" value="KAK0706929.1"/>
    <property type="molecule type" value="Genomic_DNA"/>
</dbReference>
<proteinExistence type="predicted"/>
<organism evidence="1 2">
    <name type="scientific">Lasiosphaeria miniovina</name>
    <dbReference type="NCBI Taxonomy" id="1954250"/>
    <lineage>
        <taxon>Eukaryota</taxon>
        <taxon>Fungi</taxon>
        <taxon>Dikarya</taxon>
        <taxon>Ascomycota</taxon>
        <taxon>Pezizomycotina</taxon>
        <taxon>Sordariomycetes</taxon>
        <taxon>Sordariomycetidae</taxon>
        <taxon>Sordariales</taxon>
        <taxon>Lasiosphaeriaceae</taxon>
        <taxon>Lasiosphaeria</taxon>
    </lineage>
</organism>
<sequence>DWETTFPRGYRITVLDVTPSTMQEVVFLKEVYKLEFENLAGLHGRRLQFLNEARPRARYMWWTFLSAITQLTWKGSVASPNSLVQKEVLKGTRYWGTYGRYVKKNLLLGFVNEIGHEVSSIAESIMEHAIEEEGGSANLVPDQSGLVVVAGQVVRRTQKYDGFDY</sequence>
<feature type="non-terminal residue" evidence="1">
    <location>
        <position position="1"/>
    </location>
</feature>
<evidence type="ECO:0000313" key="2">
    <source>
        <dbReference type="Proteomes" id="UP001172101"/>
    </source>
</evidence>
<gene>
    <name evidence="1" type="ORF">B0T26DRAFT_728620</name>
</gene>
<name>A0AA40A0R3_9PEZI</name>
<dbReference type="AlphaFoldDB" id="A0AA40A0R3"/>
<dbReference type="Proteomes" id="UP001172101">
    <property type="component" value="Unassembled WGS sequence"/>
</dbReference>
<comment type="caution">
    <text evidence="1">The sequence shown here is derived from an EMBL/GenBank/DDBJ whole genome shotgun (WGS) entry which is preliminary data.</text>
</comment>
<reference evidence="1" key="1">
    <citation type="submission" date="2023-06" db="EMBL/GenBank/DDBJ databases">
        <title>Genome-scale phylogeny and comparative genomics of the fungal order Sordariales.</title>
        <authorList>
            <consortium name="Lawrence Berkeley National Laboratory"/>
            <person name="Hensen N."/>
            <person name="Bonometti L."/>
            <person name="Westerberg I."/>
            <person name="Brannstrom I.O."/>
            <person name="Guillou S."/>
            <person name="Cros-Aarteil S."/>
            <person name="Calhoun S."/>
            <person name="Haridas S."/>
            <person name="Kuo A."/>
            <person name="Mondo S."/>
            <person name="Pangilinan J."/>
            <person name="Riley R."/>
            <person name="LaButti K."/>
            <person name="Andreopoulos B."/>
            <person name="Lipzen A."/>
            <person name="Chen C."/>
            <person name="Yanf M."/>
            <person name="Daum C."/>
            <person name="Ng V."/>
            <person name="Clum A."/>
            <person name="Steindorff A."/>
            <person name="Ohm R."/>
            <person name="Martin F."/>
            <person name="Silar P."/>
            <person name="Natvig D."/>
            <person name="Lalanne C."/>
            <person name="Gautier V."/>
            <person name="Ament-velasquez S.L."/>
            <person name="Kruys A."/>
            <person name="Hutchinson M.I."/>
            <person name="Powell A.J."/>
            <person name="Barry K."/>
            <person name="Miller A.N."/>
            <person name="Grigoriev I.V."/>
            <person name="Debuchy R."/>
            <person name="Gladieux P."/>
            <person name="Thoren M.H."/>
            <person name="Johannesson H."/>
        </authorList>
    </citation>
    <scope>NUCLEOTIDE SEQUENCE</scope>
    <source>
        <strain evidence="1">SMH2392-1A</strain>
    </source>
</reference>
<dbReference type="RefSeq" id="XP_060292023.1">
    <property type="nucleotide sequence ID" value="XM_060442909.1"/>
</dbReference>
<dbReference type="GeneID" id="85326179"/>
<protein>
    <submittedName>
        <fullName evidence="1">Uncharacterized protein</fullName>
    </submittedName>
</protein>
<accession>A0AA40A0R3</accession>